<keyword evidence="5" id="KW-0805">Transcription regulation</keyword>
<dbReference type="EMBL" id="JAHRHJ020002196">
    <property type="protein sequence ID" value="KAH9292844.1"/>
    <property type="molecule type" value="Genomic_DNA"/>
</dbReference>
<evidence type="ECO:0000256" key="5">
    <source>
        <dbReference type="ARBA" id="ARBA00023015"/>
    </source>
</evidence>
<dbReference type="GO" id="GO:0005634">
    <property type="term" value="C:nucleus"/>
    <property type="evidence" value="ECO:0007669"/>
    <property type="project" value="UniProtKB-SubCell"/>
</dbReference>
<gene>
    <name evidence="11" type="ORF">KI387_041970</name>
</gene>
<dbReference type="SUPFAM" id="SSF57667">
    <property type="entry name" value="beta-beta-alpha zinc fingers"/>
    <property type="match status" value="1"/>
</dbReference>
<evidence type="ECO:0000259" key="10">
    <source>
        <dbReference type="PROSITE" id="PS50157"/>
    </source>
</evidence>
<dbReference type="PANTHER" id="PTHR45801">
    <property type="entry name" value="OS07G0101800 PROTEIN"/>
    <property type="match status" value="1"/>
</dbReference>
<evidence type="ECO:0000313" key="12">
    <source>
        <dbReference type="Proteomes" id="UP000824469"/>
    </source>
</evidence>
<feature type="compositionally biased region" description="Low complexity" evidence="9">
    <location>
        <begin position="93"/>
        <end position="104"/>
    </location>
</feature>
<evidence type="ECO:0000256" key="8">
    <source>
        <dbReference type="PROSITE-ProRule" id="PRU00042"/>
    </source>
</evidence>
<accession>A0AA38C8S8</accession>
<dbReference type="InterPro" id="IPR013087">
    <property type="entry name" value="Znf_C2H2_type"/>
</dbReference>
<keyword evidence="3 8" id="KW-0863">Zinc-finger</keyword>
<evidence type="ECO:0000256" key="7">
    <source>
        <dbReference type="ARBA" id="ARBA00023242"/>
    </source>
</evidence>
<dbReference type="GO" id="GO:0008270">
    <property type="term" value="F:zinc ion binding"/>
    <property type="evidence" value="ECO:0007669"/>
    <property type="project" value="UniProtKB-KW"/>
</dbReference>
<name>A0AA38C8S8_TAXCH</name>
<reference evidence="11 12" key="1">
    <citation type="journal article" date="2021" name="Nat. Plants">
        <title>The Taxus genome provides insights into paclitaxel biosynthesis.</title>
        <authorList>
            <person name="Xiong X."/>
            <person name="Gou J."/>
            <person name="Liao Q."/>
            <person name="Li Y."/>
            <person name="Zhou Q."/>
            <person name="Bi G."/>
            <person name="Li C."/>
            <person name="Du R."/>
            <person name="Wang X."/>
            <person name="Sun T."/>
            <person name="Guo L."/>
            <person name="Liang H."/>
            <person name="Lu P."/>
            <person name="Wu Y."/>
            <person name="Zhang Z."/>
            <person name="Ro D.K."/>
            <person name="Shang Y."/>
            <person name="Huang S."/>
            <person name="Yan J."/>
        </authorList>
    </citation>
    <scope>NUCLEOTIDE SEQUENCE [LARGE SCALE GENOMIC DNA]</scope>
    <source>
        <strain evidence="11">Ta-2019</strain>
    </source>
</reference>
<evidence type="ECO:0000256" key="9">
    <source>
        <dbReference type="SAM" id="MobiDB-lite"/>
    </source>
</evidence>
<evidence type="ECO:0000313" key="11">
    <source>
        <dbReference type="EMBL" id="KAH9292844.1"/>
    </source>
</evidence>
<feature type="region of interest" description="Disordered" evidence="9">
    <location>
        <begin position="1"/>
        <end position="30"/>
    </location>
</feature>
<sequence>MNFQPSEKEVGENEEQPGEASGHMEQTATSVPPRMYECVFCKGGFSSAQALGGHMNVHRSERARLRRSLSSTLSAPYDLREHQPATKHDQGPSSSSLASKSATKSSRKKH</sequence>
<proteinExistence type="predicted"/>
<protein>
    <recommendedName>
        <fullName evidence="10">C2H2-type domain-containing protein</fullName>
    </recommendedName>
</protein>
<keyword evidence="6" id="KW-0804">Transcription</keyword>
<comment type="subcellular location">
    <subcellularLocation>
        <location evidence="1">Nucleus</location>
    </subcellularLocation>
</comment>
<evidence type="ECO:0000256" key="2">
    <source>
        <dbReference type="ARBA" id="ARBA00022723"/>
    </source>
</evidence>
<dbReference type="PROSITE" id="PS50157">
    <property type="entry name" value="ZINC_FINGER_C2H2_2"/>
    <property type="match status" value="1"/>
</dbReference>
<keyword evidence="4" id="KW-0862">Zinc</keyword>
<dbReference type="InterPro" id="IPR052426">
    <property type="entry name" value="Plant_dev_regulator"/>
</dbReference>
<evidence type="ECO:0000256" key="6">
    <source>
        <dbReference type="ARBA" id="ARBA00023163"/>
    </source>
</evidence>
<dbReference type="AlphaFoldDB" id="A0AA38C8S8"/>
<feature type="domain" description="C2H2-type" evidence="10">
    <location>
        <begin position="36"/>
        <end position="63"/>
    </location>
</feature>
<evidence type="ECO:0000256" key="1">
    <source>
        <dbReference type="ARBA" id="ARBA00004123"/>
    </source>
</evidence>
<dbReference type="PROSITE" id="PS00028">
    <property type="entry name" value="ZINC_FINGER_C2H2_1"/>
    <property type="match status" value="1"/>
</dbReference>
<dbReference type="InterPro" id="IPR036236">
    <property type="entry name" value="Znf_C2H2_sf"/>
</dbReference>
<dbReference type="PANTHER" id="PTHR45801:SF107">
    <property type="entry name" value="TRANSCRIPTIONAL REGULATOR SUPERMAN-LIKE"/>
    <property type="match status" value="1"/>
</dbReference>
<feature type="compositionally biased region" description="Basic and acidic residues" evidence="9">
    <location>
        <begin position="78"/>
        <end position="90"/>
    </location>
</feature>
<feature type="region of interest" description="Disordered" evidence="9">
    <location>
        <begin position="54"/>
        <end position="110"/>
    </location>
</feature>
<keyword evidence="2" id="KW-0479">Metal-binding</keyword>
<evidence type="ECO:0000256" key="4">
    <source>
        <dbReference type="ARBA" id="ARBA00022833"/>
    </source>
</evidence>
<dbReference type="Proteomes" id="UP000824469">
    <property type="component" value="Unassembled WGS sequence"/>
</dbReference>
<comment type="caution">
    <text evidence="11">The sequence shown here is derived from an EMBL/GenBank/DDBJ whole genome shotgun (WGS) entry which is preliminary data.</text>
</comment>
<evidence type="ECO:0000256" key="3">
    <source>
        <dbReference type="ARBA" id="ARBA00022771"/>
    </source>
</evidence>
<feature type="non-terminal residue" evidence="11">
    <location>
        <position position="110"/>
    </location>
</feature>
<feature type="compositionally biased region" description="Basic and acidic residues" evidence="9">
    <location>
        <begin position="1"/>
        <end position="11"/>
    </location>
</feature>
<keyword evidence="7" id="KW-0539">Nucleus</keyword>
<dbReference type="Gene3D" id="3.30.160.60">
    <property type="entry name" value="Classic Zinc Finger"/>
    <property type="match status" value="1"/>
</dbReference>
<organism evidence="11 12">
    <name type="scientific">Taxus chinensis</name>
    <name type="common">Chinese yew</name>
    <name type="synonym">Taxus wallichiana var. chinensis</name>
    <dbReference type="NCBI Taxonomy" id="29808"/>
    <lineage>
        <taxon>Eukaryota</taxon>
        <taxon>Viridiplantae</taxon>
        <taxon>Streptophyta</taxon>
        <taxon>Embryophyta</taxon>
        <taxon>Tracheophyta</taxon>
        <taxon>Spermatophyta</taxon>
        <taxon>Pinopsida</taxon>
        <taxon>Pinidae</taxon>
        <taxon>Conifers II</taxon>
        <taxon>Cupressales</taxon>
        <taxon>Taxaceae</taxon>
        <taxon>Taxus</taxon>
    </lineage>
</organism>
<keyword evidence="12" id="KW-1185">Reference proteome</keyword>
<dbReference type="Pfam" id="PF13912">
    <property type="entry name" value="zf-C2H2_6"/>
    <property type="match status" value="1"/>
</dbReference>